<dbReference type="InterPro" id="IPR011991">
    <property type="entry name" value="ArsR-like_HTH"/>
</dbReference>
<dbReference type="GO" id="GO:0006355">
    <property type="term" value="P:regulation of DNA-templated transcription"/>
    <property type="evidence" value="ECO:0007669"/>
    <property type="project" value="UniProtKB-ARBA"/>
</dbReference>
<organism evidence="1 2">
    <name type="scientific">Chromobacterium haemolyticum</name>
    <dbReference type="NCBI Taxonomy" id="394935"/>
    <lineage>
        <taxon>Bacteria</taxon>
        <taxon>Pseudomonadati</taxon>
        <taxon>Pseudomonadota</taxon>
        <taxon>Betaproteobacteria</taxon>
        <taxon>Neisseriales</taxon>
        <taxon>Chromobacteriaceae</taxon>
        <taxon>Chromobacterium</taxon>
    </lineage>
</organism>
<dbReference type="InterPro" id="IPR036390">
    <property type="entry name" value="WH_DNA-bd_sf"/>
</dbReference>
<dbReference type="Proteomes" id="UP000192721">
    <property type="component" value="Unassembled WGS sequence"/>
</dbReference>
<gene>
    <name evidence="1" type="ORF">B0T45_20905</name>
</gene>
<dbReference type="RefSeq" id="WP_081556794.1">
    <property type="nucleotide sequence ID" value="NZ_MUKV01000042.1"/>
</dbReference>
<protein>
    <recommendedName>
        <fullName evidence="3">Helix-turn-helix domain-containing protein</fullName>
    </recommendedName>
</protein>
<dbReference type="SUPFAM" id="SSF46785">
    <property type="entry name" value="Winged helix' DNA-binding domain"/>
    <property type="match status" value="1"/>
</dbReference>
<dbReference type="CDD" id="cd00090">
    <property type="entry name" value="HTH_ARSR"/>
    <property type="match status" value="1"/>
</dbReference>
<evidence type="ECO:0008006" key="3">
    <source>
        <dbReference type="Google" id="ProtNLM"/>
    </source>
</evidence>
<proteinExistence type="predicted"/>
<dbReference type="Pfam" id="PF13730">
    <property type="entry name" value="HTH_36"/>
    <property type="match status" value="1"/>
</dbReference>
<dbReference type="InterPro" id="IPR036388">
    <property type="entry name" value="WH-like_DNA-bd_sf"/>
</dbReference>
<sequence length="200" mass="22316">MDDLFPSSEAEITPASADATWFHIFRQMFDSGDVAKMKPHAFTVYSAIKCHVNFNTGEAFPGVETLATMTGISERQVIRELASLEALGYLTKRRVGRKNMYTLREKVQVLNLNGRPIAEATWDYLPATVKAATAELKHYTQTGETGTVINIEHLVIQNLNVINGNTGEVNMTNIAGNVREGEMQKMRDIIRSKEGKPKKK</sequence>
<comment type="caution">
    <text evidence="1">The sequence shown here is derived from an EMBL/GenBank/DDBJ whole genome shotgun (WGS) entry which is preliminary data.</text>
</comment>
<dbReference type="EMBL" id="MUKV01000042">
    <property type="protein sequence ID" value="OQS32943.1"/>
    <property type="molecule type" value="Genomic_DNA"/>
</dbReference>
<evidence type="ECO:0000313" key="2">
    <source>
        <dbReference type="Proteomes" id="UP000192721"/>
    </source>
</evidence>
<dbReference type="AlphaFoldDB" id="A0A1W0CE24"/>
<evidence type="ECO:0000313" key="1">
    <source>
        <dbReference type="EMBL" id="OQS32943.1"/>
    </source>
</evidence>
<dbReference type="Gene3D" id="1.10.10.10">
    <property type="entry name" value="Winged helix-like DNA-binding domain superfamily/Winged helix DNA-binding domain"/>
    <property type="match status" value="1"/>
</dbReference>
<accession>A0A1W0CE24</accession>
<name>A0A1W0CE24_9NEIS</name>
<reference evidence="1 2" key="1">
    <citation type="submission" date="2017-02" db="EMBL/GenBank/DDBJ databases">
        <title>Chromobacterium haemolyticum H5244.</title>
        <authorList>
            <person name="Gulvik C.A."/>
        </authorList>
    </citation>
    <scope>NUCLEOTIDE SEQUENCE [LARGE SCALE GENOMIC DNA]</scope>
    <source>
        <strain evidence="1 2">H5244</strain>
    </source>
</reference>